<evidence type="ECO:0000256" key="4">
    <source>
        <dbReference type="ARBA" id="ARBA00022989"/>
    </source>
</evidence>
<keyword evidence="14" id="KW-1185">Reference proteome</keyword>
<evidence type="ECO:0000256" key="9">
    <source>
        <dbReference type="RuleBase" id="RU368040"/>
    </source>
</evidence>
<dbReference type="Pfam" id="PF05644">
    <property type="entry name" value="Miff"/>
    <property type="match status" value="1"/>
</dbReference>
<feature type="transmembrane region" description="Helical" evidence="9">
    <location>
        <begin position="265"/>
        <end position="283"/>
    </location>
</feature>
<dbReference type="OrthoDB" id="5986838at2759"/>
<comment type="subcellular location">
    <subcellularLocation>
        <location evidence="9">Mitochondrion outer membrane</location>
        <topology evidence="9">Single-pass type IV membrane protein</topology>
    </subcellularLocation>
    <subcellularLocation>
        <location evidence="9">Peroxisome</location>
    </subcellularLocation>
</comment>
<name>A0A9D3RNL7_ANGAN</name>
<dbReference type="GO" id="GO:0090314">
    <property type="term" value="P:positive regulation of protein targeting to membrane"/>
    <property type="evidence" value="ECO:0007669"/>
    <property type="project" value="UniProtKB-UniRule"/>
</dbReference>
<evidence type="ECO:0000256" key="2">
    <source>
        <dbReference type="ARBA" id="ARBA00022692"/>
    </source>
</evidence>
<dbReference type="PANTHER" id="PTHR16501">
    <property type="entry name" value="TRANSPORT AND GOLGI ORGANIZATION PROTEIN 11"/>
    <property type="match status" value="1"/>
</dbReference>
<keyword evidence="8 9" id="KW-0576">Peroxisome</keyword>
<keyword evidence="3 9" id="KW-1000">Mitochondrion outer membrane</keyword>
<dbReference type="GO" id="GO:0000266">
    <property type="term" value="P:mitochondrial fission"/>
    <property type="evidence" value="ECO:0007669"/>
    <property type="project" value="UniProtKB-UniRule"/>
</dbReference>
<keyword evidence="2 9" id="KW-0812">Transmembrane</keyword>
<organism evidence="13 14">
    <name type="scientific">Anguilla anguilla</name>
    <name type="common">European freshwater eel</name>
    <name type="synonym">Muraena anguilla</name>
    <dbReference type="NCBI Taxonomy" id="7936"/>
    <lineage>
        <taxon>Eukaryota</taxon>
        <taxon>Metazoa</taxon>
        <taxon>Chordata</taxon>
        <taxon>Craniata</taxon>
        <taxon>Vertebrata</taxon>
        <taxon>Euteleostomi</taxon>
        <taxon>Actinopterygii</taxon>
        <taxon>Neopterygii</taxon>
        <taxon>Teleostei</taxon>
        <taxon>Anguilliformes</taxon>
        <taxon>Anguillidae</taxon>
        <taxon>Anguilla</taxon>
    </lineage>
</organism>
<accession>A0A9D3RNL7</accession>
<evidence type="ECO:0000256" key="7">
    <source>
        <dbReference type="ARBA" id="ARBA00023136"/>
    </source>
</evidence>
<evidence type="ECO:0000259" key="12">
    <source>
        <dbReference type="Pfam" id="PF05644"/>
    </source>
</evidence>
<dbReference type="Proteomes" id="UP001044222">
    <property type="component" value="Chromosome 13"/>
</dbReference>
<feature type="coiled-coil region" evidence="10">
    <location>
        <begin position="236"/>
        <end position="263"/>
    </location>
</feature>
<dbReference type="EMBL" id="JAFIRN010000013">
    <property type="protein sequence ID" value="KAG5836955.1"/>
    <property type="molecule type" value="Genomic_DNA"/>
</dbReference>
<evidence type="ECO:0000256" key="1">
    <source>
        <dbReference type="ARBA" id="ARBA00009806"/>
    </source>
</evidence>
<evidence type="ECO:0000256" key="8">
    <source>
        <dbReference type="ARBA" id="ARBA00023140"/>
    </source>
</evidence>
<comment type="function">
    <text evidence="9">Plays a role in mitochondrial and peroxisomal fission. Promotes the recruitment and association of the fission mediator dynamin-related protein 1 (DNM1L) to the mitochondrial surface.</text>
</comment>
<dbReference type="OMA" id="HSITVAF"/>
<evidence type="ECO:0000256" key="10">
    <source>
        <dbReference type="SAM" id="Coils"/>
    </source>
</evidence>
<feature type="region of interest" description="Disordered" evidence="11">
    <location>
        <begin position="105"/>
        <end position="167"/>
    </location>
</feature>
<dbReference type="GO" id="GO:0005777">
    <property type="term" value="C:peroxisome"/>
    <property type="evidence" value="ECO:0007669"/>
    <property type="project" value="UniProtKB-SubCell"/>
</dbReference>
<evidence type="ECO:0000256" key="3">
    <source>
        <dbReference type="ARBA" id="ARBA00022787"/>
    </source>
</evidence>
<evidence type="ECO:0000256" key="11">
    <source>
        <dbReference type="SAM" id="MobiDB-lite"/>
    </source>
</evidence>
<dbReference type="GO" id="GO:0090141">
    <property type="term" value="P:positive regulation of mitochondrial fission"/>
    <property type="evidence" value="ECO:0007669"/>
    <property type="project" value="UniProtKB-UniRule"/>
</dbReference>
<protein>
    <recommendedName>
        <fullName evidence="9">Mitochondrial fission factor</fullName>
    </recommendedName>
</protein>
<evidence type="ECO:0000256" key="6">
    <source>
        <dbReference type="ARBA" id="ARBA00023128"/>
    </source>
</evidence>
<evidence type="ECO:0000256" key="5">
    <source>
        <dbReference type="ARBA" id="ARBA00023054"/>
    </source>
</evidence>
<keyword evidence="6 9" id="KW-0496">Mitochondrion</keyword>
<dbReference type="GO" id="GO:0006626">
    <property type="term" value="P:protein targeting to mitochondrion"/>
    <property type="evidence" value="ECO:0007669"/>
    <property type="project" value="TreeGrafter"/>
</dbReference>
<keyword evidence="5 10" id="KW-0175">Coiled coil</keyword>
<dbReference type="InterPro" id="IPR039433">
    <property type="entry name" value="Mff-like_dom"/>
</dbReference>
<dbReference type="InterPro" id="IPR008518">
    <property type="entry name" value="Mff/Tango-11"/>
</dbReference>
<keyword evidence="4 9" id="KW-1133">Transmembrane helix</keyword>
<sequence length="285" mass="32277">MAEIDRAHYEIEYTEGISQRMRIPEKLHVAPTASDGLEGGPVEARHSILMQVPERILVAGDNQDSQYPRPRDLDLIQSTPLESLALKTPPRVLTLNDRPLDFLETERSGGSAQQGEEGRAQVRVRRERSASENTLMHQNGQLTRNDPLGTAHLRAPLRPIPEDGHGARSTRGVLSMIQSTTSRAYQQVLEVLDENHCSKPVLRGGAFNPLHECRLSLSSMDTSQEGIPDDMAAGDASSLRRQILKLNRRLQLLEEENKERTKREMFMYSITVAFWIINSWIWIRR</sequence>
<comment type="similarity">
    <text evidence="1 9">Belongs to the Tango11 family.</text>
</comment>
<reference evidence="13" key="1">
    <citation type="submission" date="2021-01" db="EMBL/GenBank/DDBJ databases">
        <title>A chromosome-scale assembly of European eel, Anguilla anguilla.</title>
        <authorList>
            <person name="Henkel C."/>
            <person name="Jong-Raadsen S.A."/>
            <person name="Dufour S."/>
            <person name="Weltzien F.-A."/>
            <person name="Palstra A.P."/>
            <person name="Pelster B."/>
            <person name="Spaink H.P."/>
            <person name="Van Den Thillart G.E."/>
            <person name="Jansen H."/>
            <person name="Zahm M."/>
            <person name="Klopp C."/>
            <person name="Cedric C."/>
            <person name="Louis A."/>
            <person name="Berthelot C."/>
            <person name="Parey E."/>
            <person name="Roest Crollius H."/>
            <person name="Montfort J."/>
            <person name="Robinson-Rechavi M."/>
            <person name="Bucao C."/>
            <person name="Bouchez O."/>
            <person name="Gislard M."/>
            <person name="Lluch J."/>
            <person name="Milhes M."/>
            <person name="Lampietro C."/>
            <person name="Lopez Roques C."/>
            <person name="Donnadieu C."/>
            <person name="Braasch I."/>
            <person name="Desvignes T."/>
            <person name="Postlethwait J."/>
            <person name="Bobe J."/>
            <person name="Guiguen Y."/>
            <person name="Dirks R."/>
        </authorList>
    </citation>
    <scope>NUCLEOTIDE SEQUENCE</scope>
    <source>
        <strain evidence="13">Tag_6206</strain>
        <tissue evidence="13">Liver</tissue>
    </source>
</reference>
<feature type="domain" description="Mff-like" evidence="12">
    <location>
        <begin position="1"/>
        <end position="285"/>
    </location>
</feature>
<dbReference type="AlphaFoldDB" id="A0A9D3RNL7"/>
<evidence type="ECO:0000313" key="14">
    <source>
        <dbReference type="Proteomes" id="UP001044222"/>
    </source>
</evidence>
<gene>
    <name evidence="13" type="ORF">ANANG_G00234150</name>
</gene>
<feature type="compositionally biased region" description="Polar residues" evidence="11">
    <location>
        <begin position="131"/>
        <end position="144"/>
    </location>
</feature>
<dbReference type="GO" id="GO:0005741">
    <property type="term" value="C:mitochondrial outer membrane"/>
    <property type="evidence" value="ECO:0007669"/>
    <property type="project" value="UniProtKB-SubCell"/>
</dbReference>
<comment type="caution">
    <text evidence="13">The sequence shown here is derived from an EMBL/GenBank/DDBJ whole genome shotgun (WGS) entry which is preliminary data.</text>
</comment>
<dbReference type="PANTHER" id="PTHR16501:SF17">
    <property type="entry name" value="MITOCHONDRIAL FISSION FACTOR"/>
    <property type="match status" value="1"/>
</dbReference>
<keyword evidence="7 9" id="KW-0472">Membrane</keyword>
<evidence type="ECO:0000313" key="13">
    <source>
        <dbReference type="EMBL" id="KAG5836955.1"/>
    </source>
</evidence>
<proteinExistence type="inferred from homology"/>